<protein>
    <submittedName>
        <fullName evidence="1">Uncharacterized protein</fullName>
    </submittedName>
</protein>
<dbReference type="AlphaFoldDB" id="A0A0M8ZTX2"/>
<sequence length="100" mass="11828">MSRAKLCEISGYSMQFYPIAEGNGGQHVNKVEQNGQYINEVSVSQEKFAFYFTHRKTQLLFGQFNDVQDWQNLLKNIYIYQQHLPALEEYFPHLEIVTYN</sequence>
<evidence type="ECO:0000313" key="1">
    <source>
        <dbReference type="EMBL" id="KOX71065.1"/>
    </source>
</evidence>
<gene>
    <name evidence="1" type="ORF">WN51_03606</name>
</gene>
<organism evidence="1 2">
    <name type="scientific">Melipona quadrifasciata</name>
    <dbReference type="NCBI Taxonomy" id="166423"/>
    <lineage>
        <taxon>Eukaryota</taxon>
        <taxon>Metazoa</taxon>
        <taxon>Ecdysozoa</taxon>
        <taxon>Arthropoda</taxon>
        <taxon>Hexapoda</taxon>
        <taxon>Insecta</taxon>
        <taxon>Pterygota</taxon>
        <taxon>Neoptera</taxon>
        <taxon>Endopterygota</taxon>
        <taxon>Hymenoptera</taxon>
        <taxon>Apocrita</taxon>
        <taxon>Aculeata</taxon>
        <taxon>Apoidea</taxon>
        <taxon>Anthophila</taxon>
        <taxon>Apidae</taxon>
        <taxon>Melipona</taxon>
    </lineage>
</organism>
<name>A0A0M8ZTX2_9HYME</name>
<accession>A0A0M8ZTX2</accession>
<evidence type="ECO:0000313" key="2">
    <source>
        <dbReference type="Proteomes" id="UP000053105"/>
    </source>
</evidence>
<reference evidence="1 2" key="1">
    <citation type="submission" date="2015-07" db="EMBL/GenBank/DDBJ databases">
        <title>The genome of Melipona quadrifasciata.</title>
        <authorList>
            <person name="Pan H."/>
            <person name="Kapheim K."/>
        </authorList>
    </citation>
    <scope>NUCLEOTIDE SEQUENCE [LARGE SCALE GENOMIC DNA]</scope>
    <source>
        <strain evidence="1">0111107301</strain>
        <tissue evidence="1">Whole body</tissue>
    </source>
</reference>
<proteinExistence type="predicted"/>
<dbReference type="EMBL" id="KQ435848">
    <property type="protein sequence ID" value="KOX71065.1"/>
    <property type="molecule type" value="Genomic_DNA"/>
</dbReference>
<keyword evidence="2" id="KW-1185">Reference proteome</keyword>
<dbReference type="Proteomes" id="UP000053105">
    <property type="component" value="Unassembled WGS sequence"/>
</dbReference>